<accession>A0A402CTX5</accession>
<name>A0A402CTX5_9BACT</name>
<dbReference type="InterPro" id="IPR050583">
    <property type="entry name" value="Mycobacterial_A85_antigen"/>
</dbReference>
<dbReference type="AlphaFoldDB" id="A0A402CTX5"/>
<keyword evidence="2" id="KW-1185">Reference proteome</keyword>
<proteinExistence type="predicted"/>
<protein>
    <submittedName>
        <fullName evidence="1">Uncharacterized protein</fullName>
    </submittedName>
</protein>
<dbReference type="SUPFAM" id="SSF53474">
    <property type="entry name" value="alpha/beta-Hydrolases"/>
    <property type="match status" value="1"/>
</dbReference>
<reference evidence="1 2" key="1">
    <citation type="journal article" date="2019" name="Int. J. Syst. Evol. Microbiol.">
        <title>Capsulimonas corticalis gen. nov., sp. nov., an aerobic capsulated bacterium, of a novel bacterial order, Capsulimonadales ord. nov., of the class Armatimonadia of the phylum Armatimonadetes.</title>
        <authorList>
            <person name="Li J."/>
            <person name="Kudo C."/>
            <person name="Tonouchi A."/>
        </authorList>
    </citation>
    <scope>NUCLEOTIDE SEQUENCE [LARGE SCALE GENOMIC DNA]</scope>
    <source>
        <strain evidence="1 2">AX-7</strain>
    </source>
</reference>
<evidence type="ECO:0000313" key="2">
    <source>
        <dbReference type="Proteomes" id="UP000287394"/>
    </source>
</evidence>
<gene>
    <name evidence="1" type="ORF">CCAX7_008190</name>
</gene>
<dbReference type="Gene3D" id="3.40.50.1820">
    <property type="entry name" value="alpha/beta hydrolase"/>
    <property type="match status" value="1"/>
</dbReference>
<evidence type="ECO:0000313" key="1">
    <source>
        <dbReference type="EMBL" id="BDI28768.1"/>
    </source>
</evidence>
<dbReference type="KEGG" id="ccot:CCAX7_008190"/>
<dbReference type="Pfam" id="PF00756">
    <property type="entry name" value="Esterase"/>
    <property type="match status" value="1"/>
</dbReference>
<organism evidence="1 2">
    <name type="scientific">Capsulimonas corticalis</name>
    <dbReference type="NCBI Taxonomy" id="2219043"/>
    <lineage>
        <taxon>Bacteria</taxon>
        <taxon>Bacillati</taxon>
        <taxon>Armatimonadota</taxon>
        <taxon>Armatimonadia</taxon>
        <taxon>Capsulimonadales</taxon>
        <taxon>Capsulimonadaceae</taxon>
        <taxon>Capsulimonas</taxon>
    </lineage>
</organism>
<dbReference type="EMBL" id="AP025739">
    <property type="protein sequence ID" value="BDI28768.1"/>
    <property type="molecule type" value="Genomic_DNA"/>
</dbReference>
<sequence length="271" mass="30425">MPGHRREYDGISFYAKGSQYMAVCEIHFNSDNALERMVSVNVILPETGTGPFPVYYLLHGLSDDHTAWQRRTSVERYAENLPLIIVMPNSGRGFYTDSALNPKDKYETFVTRDLIQRVDTLFRTIPTREGRAIGGLSMGGYGAVKLALKHPDLYSAAVSHSGVLAMITHNVQSQEPWAREFADLFGPNAIGGPNDVHTLAEKSDPATRPALWIDCGTEDFLFNQNEEMHAYFQTLGIAHEYFTMPGDHNWAFWDQQIQEALPWVAKNLGIG</sequence>
<dbReference type="PANTHER" id="PTHR48098">
    <property type="entry name" value="ENTEROCHELIN ESTERASE-RELATED"/>
    <property type="match status" value="1"/>
</dbReference>
<dbReference type="InterPro" id="IPR029058">
    <property type="entry name" value="AB_hydrolase_fold"/>
</dbReference>
<dbReference type="PANTHER" id="PTHR48098:SF1">
    <property type="entry name" value="DIACYLGLYCEROL ACYLTRANSFERASE_MYCOLYLTRANSFERASE AG85A"/>
    <property type="match status" value="1"/>
</dbReference>
<dbReference type="GO" id="GO:0016747">
    <property type="term" value="F:acyltransferase activity, transferring groups other than amino-acyl groups"/>
    <property type="evidence" value="ECO:0007669"/>
    <property type="project" value="TreeGrafter"/>
</dbReference>
<dbReference type="Proteomes" id="UP000287394">
    <property type="component" value="Chromosome"/>
</dbReference>
<dbReference type="InterPro" id="IPR000801">
    <property type="entry name" value="Esterase-like"/>
</dbReference>